<dbReference type="GeneID" id="1450719"/>
<geneLocation type="chloroplast" evidence="1"/>
<keyword evidence="1" id="KW-0150">Chloroplast</keyword>
<sequence length="44" mass="5123">MFQYLLLILVRFPPQNSEIKCIIISNYSNGIDYILKIACLSSTW</sequence>
<evidence type="ECO:0000313" key="1">
    <source>
        <dbReference type="EMBL" id="AAO74000.1"/>
    </source>
</evidence>
<dbReference type="AlphaFoldDB" id="Q85X63"/>
<name>Q85X63_PINKO</name>
<accession>Q85X63</accession>
<protein>
    <submittedName>
        <fullName evidence="1">ORF44a</fullName>
    </submittedName>
</protein>
<proteinExistence type="predicted"/>
<reference evidence="1" key="1">
    <citation type="submission" date="2007-04" db="EMBL/GenBank/DDBJ databases">
        <authorList>
            <person name="Noh E.W."/>
            <person name="Lee J.S."/>
            <person name="Choi Y.I."/>
            <person name="Han M.S."/>
            <person name="Yi Y.S."/>
            <person name="Han S.U."/>
        </authorList>
    </citation>
    <scope>NUCLEOTIDE SEQUENCE</scope>
</reference>
<dbReference type="EMBL" id="AY228468">
    <property type="protein sequence ID" value="AAO74000.1"/>
    <property type="molecule type" value="Genomic_DNA"/>
</dbReference>
<dbReference type="RefSeq" id="NP_817152.1">
    <property type="nucleotide sequence ID" value="NC_004677.2"/>
</dbReference>
<keyword evidence="1" id="KW-0934">Plastid</keyword>
<organism evidence="1">
    <name type="scientific">Pinus koraiensis</name>
    <name type="common">Korean pine</name>
    <dbReference type="NCBI Taxonomy" id="88728"/>
    <lineage>
        <taxon>Eukaryota</taxon>
        <taxon>Viridiplantae</taxon>
        <taxon>Streptophyta</taxon>
        <taxon>Embryophyta</taxon>
        <taxon>Tracheophyta</taxon>
        <taxon>Spermatophyta</taxon>
        <taxon>Pinopsida</taxon>
        <taxon>Pinidae</taxon>
        <taxon>Conifers I</taxon>
        <taxon>Pinales</taxon>
        <taxon>Pinaceae</taxon>
        <taxon>Pinus</taxon>
        <taxon>Pinus subgen. Strobus</taxon>
    </lineage>
</organism>